<dbReference type="InterPro" id="IPR018052">
    <property type="entry name" value="Ald1_epimerase_CS"/>
</dbReference>
<gene>
    <name evidence="4" type="ORF">GMOD_00000245</name>
</gene>
<dbReference type="InterPro" id="IPR014718">
    <property type="entry name" value="GH-type_carb-bd"/>
</dbReference>
<dbReference type="PANTHER" id="PTHR10091:SF0">
    <property type="entry name" value="GALACTOSE MUTAROTASE"/>
    <property type="match status" value="1"/>
</dbReference>
<dbReference type="GO" id="GO:0033499">
    <property type="term" value="P:galactose catabolic process via UDP-galactose, Leloir pathway"/>
    <property type="evidence" value="ECO:0007669"/>
    <property type="project" value="TreeGrafter"/>
</dbReference>
<name>A0A3M7M6T6_9PLEO</name>
<evidence type="ECO:0000256" key="2">
    <source>
        <dbReference type="ARBA" id="ARBA00023235"/>
    </source>
</evidence>
<proteinExistence type="inferred from homology"/>
<dbReference type="GO" id="GO:0004034">
    <property type="term" value="F:aldose 1-epimerase activity"/>
    <property type="evidence" value="ECO:0007669"/>
    <property type="project" value="TreeGrafter"/>
</dbReference>
<dbReference type="PANTHER" id="PTHR10091">
    <property type="entry name" value="ALDOSE-1-EPIMERASE"/>
    <property type="match status" value="1"/>
</dbReference>
<dbReference type="InterPro" id="IPR008183">
    <property type="entry name" value="Aldose_1/G6P_1-epimerase"/>
</dbReference>
<evidence type="ECO:0000256" key="3">
    <source>
        <dbReference type="ARBA" id="ARBA00023277"/>
    </source>
</evidence>
<dbReference type="OrthoDB" id="274691at2759"/>
<dbReference type="FunFam" id="2.70.98.10:FF:000015">
    <property type="entry name" value="Aldose 1-epimerase, putative"/>
    <property type="match status" value="1"/>
</dbReference>
<reference evidence="4 5" key="1">
    <citation type="journal article" date="2014" name="PLoS ONE">
        <title>De novo Genome Assembly of the Fungal Plant Pathogen Pyrenophora semeniperda.</title>
        <authorList>
            <person name="Soliai M.M."/>
            <person name="Meyer S.E."/>
            <person name="Udall J.A."/>
            <person name="Elzinga D.E."/>
            <person name="Hermansen R.A."/>
            <person name="Bodily P.M."/>
            <person name="Hart A.A."/>
            <person name="Coleman C.E."/>
        </authorList>
    </citation>
    <scope>NUCLEOTIDE SEQUENCE [LARGE SCALE GENOMIC DNA]</scope>
    <source>
        <strain evidence="4 5">CCB06</strain>
        <tissue evidence="4">Mycelium</tissue>
    </source>
</reference>
<dbReference type="InterPro" id="IPR047215">
    <property type="entry name" value="Galactose_mutarotase-like"/>
</dbReference>
<keyword evidence="2" id="KW-0413">Isomerase</keyword>
<evidence type="ECO:0000313" key="4">
    <source>
        <dbReference type="EMBL" id="RMZ70185.1"/>
    </source>
</evidence>
<evidence type="ECO:0000256" key="1">
    <source>
        <dbReference type="ARBA" id="ARBA00006206"/>
    </source>
</evidence>
<dbReference type="Proteomes" id="UP000265663">
    <property type="component" value="Unassembled WGS sequence"/>
</dbReference>
<sequence>MYRSAALSHIVARIMSSAKAFTFLPLGAIIQKFTVNGKNIVQGFPSADLYKQYNAPFFGETIGRIANRVSKAKINDLNGKSYQLAVNNGPNSLHGGDLGFGKREFEGPSTVQRNGKEATFFKYVSKDGEEGYPGTLEVRVWYVQEKELVGGAQQEVLHIEYEAELVGDEVAETAINMTNHSYFNLTGGSSIAGTEVNLITNKYQVVDEGGIPTGPIEEYPGVSSKTKFTLGEKEPDIDDCFVTDTDPSGIPVDTRSSPLQKLASFYHPESKIHLEIHSTEPAFQFYTGKYIDVPAVGDLPARGPRSGFCVEPSRYVNAINMPSYKHMMVLKKGEKYGTRIVYRGWQS</sequence>
<comment type="similarity">
    <text evidence="1">Belongs to the aldose epimerase family.</text>
</comment>
<dbReference type="Pfam" id="PF01263">
    <property type="entry name" value="Aldose_epim"/>
    <property type="match status" value="1"/>
</dbReference>
<keyword evidence="5" id="KW-1185">Reference proteome</keyword>
<dbReference type="InterPro" id="IPR011013">
    <property type="entry name" value="Gal_mutarotase_sf_dom"/>
</dbReference>
<accession>A0A3M7M6T6</accession>
<dbReference type="GO" id="GO:0030246">
    <property type="term" value="F:carbohydrate binding"/>
    <property type="evidence" value="ECO:0007669"/>
    <property type="project" value="InterPro"/>
</dbReference>
<dbReference type="AlphaFoldDB" id="A0A3M7M6T6"/>
<keyword evidence="3" id="KW-0119">Carbohydrate metabolism</keyword>
<protein>
    <submittedName>
        <fullName evidence="4">Bifunctional GAL10</fullName>
    </submittedName>
</protein>
<dbReference type="GO" id="GO:0006006">
    <property type="term" value="P:glucose metabolic process"/>
    <property type="evidence" value="ECO:0007669"/>
    <property type="project" value="TreeGrafter"/>
</dbReference>
<organism evidence="4 5">
    <name type="scientific">Pyrenophora seminiperda CCB06</name>
    <dbReference type="NCBI Taxonomy" id="1302712"/>
    <lineage>
        <taxon>Eukaryota</taxon>
        <taxon>Fungi</taxon>
        <taxon>Dikarya</taxon>
        <taxon>Ascomycota</taxon>
        <taxon>Pezizomycotina</taxon>
        <taxon>Dothideomycetes</taxon>
        <taxon>Pleosporomycetidae</taxon>
        <taxon>Pleosporales</taxon>
        <taxon>Pleosporineae</taxon>
        <taxon>Pleosporaceae</taxon>
        <taxon>Pyrenophora</taxon>
    </lineage>
</organism>
<dbReference type="PROSITE" id="PS00545">
    <property type="entry name" value="ALDOSE_1_EPIMERASE"/>
    <property type="match status" value="1"/>
</dbReference>
<dbReference type="SUPFAM" id="SSF74650">
    <property type="entry name" value="Galactose mutarotase-like"/>
    <property type="match status" value="1"/>
</dbReference>
<dbReference type="Gene3D" id="2.70.98.10">
    <property type="match status" value="1"/>
</dbReference>
<dbReference type="CDD" id="cd09019">
    <property type="entry name" value="galactose_mutarotase_like"/>
    <property type="match status" value="1"/>
</dbReference>
<dbReference type="EMBL" id="KE747824">
    <property type="protein sequence ID" value="RMZ70185.1"/>
    <property type="molecule type" value="Genomic_DNA"/>
</dbReference>
<evidence type="ECO:0000313" key="5">
    <source>
        <dbReference type="Proteomes" id="UP000265663"/>
    </source>
</evidence>